<feature type="transmembrane region" description="Helical" evidence="7">
    <location>
        <begin position="424"/>
        <end position="445"/>
    </location>
</feature>
<comment type="similarity">
    <text evidence="2">Belongs to the drug/metabolite transporter (DMT) superfamily. Plant drug/metabolite exporter (P-DME) (TC 2.A.7.4) family.</text>
</comment>
<dbReference type="InterPro" id="IPR030184">
    <property type="entry name" value="WAT1-related"/>
</dbReference>
<evidence type="ECO:0000256" key="6">
    <source>
        <dbReference type="SAM" id="MobiDB-lite"/>
    </source>
</evidence>
<evidence type="ECO:0000259" key="8">
    <source>
        <dbReference type="PROSITE" id="PS51746"/>
    </source>
</evidence>
<dbReference type="GO" id="GO:0016020">
    <property type="term" value="C:membrane"/>
    <property type="evidence" value="ECO:0007669"/>
    <property type="project" value="UniProtKB-SubCell"/>
</dbReference>
<protein>
    <recommendedName>
        <fullName evidence="8">PPM-type phosphatase domain-containing protein</fullName>
    </recommendedName>
</protein>
<evidence type="ECO:0000256" key="3">
    <source>
        <dbReference type="ARBA" id="ARBA00022692"/>
    </source>
</evidence>
<dbReference type="InterPro" id="IPR037185">
    <property type="entry name" value="EmrE-like"/>
</dbReference>
<proteinExistence type="inferred from homology"/>
<accession>A0AAP0FBU1</accession>
<dbReference type="SUPFAM" id="SSF103481">
    <property type="entry name" value="Multidrug resistance efflux transporter EmrE"/>
    <property type="match status" value="2"/>
</dbReference>
<dbReference type="PROSITE" id="PS51746">
    <property type="entry name" value="PPM_2"/>
    <property type="match status" value="1"/>
</dbReference>
<feature type="compositionally biased region" description="Basic and acidic residues" evidence="6">
    <location>
        <begin position="38"/>
        <end position="51"/>
    </location>
</feature>
<evidence type="ECO:0000256" key="4">
    <source>
        <dbReference type="ARBA" id="ARBA00022989"/>
    </source>
</evidence>
<organism evidence="9 10">
    <name type="scientific">Stephania cephalantha</name>
    <dbReference type="NCBI Taxonomy" id="152367"/>
    <lineage>
        <taxon>Eukaryota</taxon>
        <taxon>Viridiplantae</taxon>
        <taxon>Streptophyta</taxon>
        <taxon>Embryophyta</taxon>
        <taxon>Tracheophyta</taxon>
        <taxon>Spermatophyta</taxon>
        <taxon>Magnoliopsida</taxon>
        <taxon>Ranunculales</taxon>
        <taxon>Menispermaceae</taxon>
        <taxon>Menispermoideae</taxon>
        <taxon>Cissampelideae</taxon>
        <taxon>Stephania</taxon>
    </lineage>
</organism>
<dbReference type="AlphaFoldDB" id="A0AAP0FBU1"/>
<keyword evidence="10" id="KW-1185">Reference proteome</keyword>
<feature type="domain" description="PPM-type phosphatase" evidence="8">
    <location>
        <begin position="104"/>
        <end position="378"/>
    </location>
</feature>
<evidence type="ECO:0000256" key="7">
    <source>
        <dbReference type="SAM" id="Phobius"/>
    </source>
</evidence>
<dbReference type="Pfam" id="PF00481">
    <property type="entry name" value="PP2C"/>
    <property type="match status" value="1"/>
</dbReference>
<keyword evidence="3 7" id="KW-0812">Transmembrane</keyword>
<dbReference type="InterPro" id="IPR001932">
    <property type="entry name" value="PPM-type_phosphatase-like_dom"/>
</dbReference>
<name>A0AAP0FBU1_9MAGN</name>
<dbReference type="Gene3D" id="3.60.40.10">
    <property type="entry name" value="PPM-type phosphatase domain"/>
    <property type="match status" value="1"/>
</dbReference>
<feature type="transmembrane region" description="Helical" evidence="7">
    <location>
        <begin position="632"/>
        <end position="654"/>
    </location>
</feature>
<dbReference type="PANTHER" id="PTHR31218">
    <property type="entry name" value="WAT1-RELATED PROTEIN"/>
    <property type="match status" value="1"/>
</dbReference>
<dbReference type="CDD" id="cd00143">
    <property type="entry name" value="PP2Cc"/>
    <property type="match status" value="1"/>
</dbReference>
<gene>
    <name evidence="9" type="ORF">Scep_022686</name>
</gene>
<comment type="caution">
    <text evidence="9">The sequence shown here is derived from an EMBL/GenBank/DDBJ whole genome shotgun (WGS) entry which is preliminary data.</text>
</comment>
<keyword evidence="4 7" id="KW-1133">Transmembrane helix</keyword>
<feature type="transmembrane region" description="Helical" evidence="7">
    <location>
        <begin position="395"/>
        <end position="412"/>
    </location>
</feature>
<dbReference type="Pfam" id="PF00892">
    <property type="entry name" value="EamA"/>
    <property type="match status" value="2"/>
</dbReference>
<feature type="compositionally biased region" description="Basic and acidic residues" evidence="6">
    <location>
        <begin position="7"/>
        <end position="25"/>
    </location>
</feature>
<dbReference type="InterPro" id="IPR000620">
    <property type="entry name" value="EamA_dom"/>
</dbReference>
<sequence length="714" mass="77940">MMADSFLLEKREDRNSDANHKREAACSDLDIASKKSKLHDLKPENGEKSGEILDQCPTETDCLDDSNGQLVGSAEQKEGNRLEKKNDICEERNSISSELSIGIEADAAEDKGSRHSMEDAWVVLTDTSLNSSQKLRCAHFAIFDGHGGRLAAEYAQKHLHSNVLSAGLPRELVDVRAAKKSILDGFRKTDESLLQESAAGGWQDGATAVCIWVLGKTVFVANIGDAKAVVARSYVPDGSQSQSARTDPLKAIVLTREHKAIYPQERARILKAGGSISTNGRLQGRLEVSRAFGDRQFKKVGVIATPDVHSFDLTERDSFIILGCDGLWGVFGPSDAVDFVQQHLKEGLSVTAVSRRLVKEAVRERRCKDNCTAIVIAFKHKLALNMGISEVVYPVYRNIIAVLLLGPFAYFLEKKERPQLTFALLVQFFLLALCGITANQGFYLLGLNNASPTFASAMQNAVPAITFAMAAALRLEHVNISKRFGLAKVLGTIVSIGGASIITLYKGPPLLNQNDAPHGNSSSGETIISAKDVKNWTLGCVFLLGHCLSWASWMVFQAPVVKKYPAKLTLTSYTCFFGLLQFLAIAAFVETDVEHWKIKSTGEFLTILYGGIVNSGIVIFLQTWCIHKGGPVFVAIFQPIQTVLVAIMACLILGDQLYSGGIIGAVLITIGLYVVLWGKSEERRVERQDREESLTKSLLEEGGKTEIPVVPDLP</sequence>
<feature type="transmembrane region" description="Helical" evidence="7">
    <location>
        <begin position="457"/>
        <end position="473"/>
    </location>
</feature>
<evidence type="ECO:0000256" key="2">
    <source>
        <dbReference type="ARBA" id="ARBA00007635"/>
    </source>
</evidence>
<evidence type="ECO:0000256" key="5">
    <source>
        <dbReference type="ARBA" id="ARBA00023136"/>
    </source>
</evidence>
<feature type="transmembrane region" description="Helical" evidence="7">
    <location>
        <begin position="604"/>
        <end position="625"/>
    </location>
</feature>
<dbReference type="EMBL" id="JBBNAG010000009">
    <property type="protein sequence ID" value="KAK9105842.1"/>
    <property type="molecule type" value="Genomic_DNA"/>
</dbReference>
<feature type="transmembrane region" description="Helical" evidence="7">
    <location>
        <begin position="536"/>
        <end position="556"/>
    </location>
</feature>
<feature type="transmembrane region" description="Helical" evidence="7">
    <location>
        <begin position="485"/>
        <end position="505"/>
    </location>
</feature>
<keyword evidence="5 7" id="KW-0472">Membrane</keyword>
<feature type="region of interest" description="Disordered" evidence="6">
    <location>
        <begin position="1"/>
        <end position="58"/>
    </location>
</feature>
<dbReference type="GO" id="GO:0022857">
    <property type="term" value="F:transmembrane transporter activity"/>
    <property type="evidence" value="ECO:0007669"/>
    <property type="project" value="InterPro"/>
</dbReference>
<evidence type="ECO:0000256" key="1">
    <source>
        <dbReference type="ARBA" id="ARBA00004141"/>
    </source>
</evidence>
<dbReference type="InterPro" id="IPR036457">
    <property type="entry name" value="PPM-type-like_dom_sf"/>
</dbReference>
<dbReference type="SUPFAM" id="SSF81606">
    <property type="entry name" value="PP2C-like"/>
    <property type="match status" value="1"/>
</dbReference>
<feature type="transmembrane region" description="Helical" evidence="7">
    <location>
        <begin position="660"/>
        <end position="678"/>
    </location>
</feature>
<evidence type="ECO:0000313" key="9">
    <source>
        <dbReference type="EMBL" id="KAK9105842.1"/>
    </source>
</evidence>
<feature type="transmembrane region" description="Helical" evidence="7">
    <location>
        <begin position="568"/>
        <end position="589"/>
    </location>
</feature>
<dbReference type="SMART" id="SM00332">
    <property type="entry name" value="PP2Cc"/>
    <property type="match status" value="1"/>
</dbReference>
<comment type="subcellular location">
    <subcellularLocation>
        <location evidence="1">Membrane</location>
        <topology evidence="1">Multi-pass membrane protein</topology>
    </subcellularLocation>
</comment>
<evidence type="ECO:0000313" key="10">
    <source>
        <dbReference type="Proteomes" id="UP001419268"/>
    </source>
</evidence>
<reference evidence="9 10" key="1">
    <citation type="submission" date="2024-01" db="EMBL/GenBank/DDBJ databases">
        <title>Genome assemblies of Stephania.</title>
        <authorList>
            <person name="Yang L."/>
        </authorList>
    </citation>
    <scope>NUCLEOTIDE SEQUENCE [LARGE SCALE GENOMIC DNA]</scope>
    <source>
        <strain evidence="9">JXDWG</strain>
        <tissue evidence="9">Leaf</tissue>
    </source>
</reference>
<dbReference type="Proteomes" id="UP001419268">
    <property type="component" value="Unassembled WGS sequence"/>
</dbReference>